<organism evidence="14 15">
    <name type="scientific">Bordetella hinzii OH87 BAL007II</name>
    <dbReference type="NCBI Taxonomy" id="1331262"/>
    <lineage>
        <taxon>Bacteria</taxon>
        <taxon>Pseudomonadati</taxon>
        <taxon>Pseudomonadota</taxon>
        <taxon>Betaproteobacteria</taxon>
        <taxon>Burkholderiales</taxon>
        <taxon>Alcaligenaceae</taxon>
        <taxon>Bordetella</taxon>
    </lineage>
</organism>
<evidence type="ECO:0000313" key="14">
    <source>
        <dbReference type="EMBL" id="KCB24852.1"/>
    </source>
</evidence>
<dbReference type="InterPro" id="IPR000531">
    <property type="entry name" value="Beta-barrel_TonB"/>
</dbReference>
<evidence type="ECO:0000256" key="11">
    <source>
        <dbReference type="ARBA" id="ARBA00023237"/>
    </source>
</evidence>
<dbReference type="Gene3D" id="2.40.170.20">
    <property type="entry name" value="TonB-dependent receptor, beta-barrel domain"/>
    <property type="match status" value="1"/>
</dbReference>
<dbReference type="InterPro" id="IPR039426">
    <property type="entry name" value="TonB-dep_rcpt-like"/>
</dbReference>
<evidence type="ECO:0000256" key="10">
    <source>
        <dbReference type="ARBA" id="ARBA00023136"/>
    </source>
</evidence>
<evidence type="ECO:0000256" key="9">
    <source>
        <dbReference type="ARBA" id="ARBA00023077"/>
    </source>
</evidence>
<evidence type="ECO:0000256" key="5">
    <source>
        <dbReference type="ARBA" id="ARBA00022692"/>
    </source>
</evidence>
<keyword evidence="14" id="KW-0675">Receptor</keyword>
<evidence type="ECO:0000259" key="13">
    <source>
        <dbReference type="Pfam" id="PF00593"/>
    </source>
</evidence>
<dbReference type="Proteomes" id="UP000025748">
    <property type="component" value="Unassembled WGS sequence"/>
</dbReference>
<keyword evidence="15" id="KW-1185">Reference proteome</keyword>
<evidence type="ECO:0000256" key="2">
    <source>
        <dbReference type="ARBA" id="ARBA00022448"/>
    </source>
</evidence>
<dbReference type="SUPFAM" id="SSF56935">
    <property type="entry name" value="Porins"/>
    <property type="match status" value="1"/>
</dbReference>
<keyword evidence="3 12" id="KW-1134">Transmembrane beta strand</keyword>
<evidence type="ECO:0000256" key="7">
    <source>
        <dbReference type="ARBA" id="ARBA00023004"/>
    </source>
</evidence>
<evidence type="ECO:0000256" key="6">
    <source>
        <dbReference type="ARBA" id="ARBA00022729"/>
    </source>
</evidence>
<dbReference type="PROSITE" id="PS52016">
    <property type="entry name" value="TONB_DEPENDENT_REC_3"/>
    <property type="match status" value="1"/>
</dbReference>
<keyword evidence="6" id="KW-0732">Signal</keyword>
<sequence>MRSRGIELEGSWEVTPRFNLMASYTYNDVKVTKAAATAVNRGKRPPYIPDHMASLWADYRLASSGPLAGLWLGAGVRYMGSTNDIPDTVGVPAYTLVDAALRYDIGQYQLSLNASNLFDKRYVAACDSATNCYYGLERTIMAKLAYRW</sequence>
<feature type="domain" description="TonB-dependent receptor-like beta-barrel" evidence="13">
    <location>
        <begin position="2"/>
        <end position="117"/>
    </location>
</feature>
<dbReference type="Pfam" id="PF00593">
    <property type="entry name" value="TonB_dep_Rec_b-barrel"/>
    <property type="match status" value="1"/>
</dbReference>
<reference evidence="14 15" key="1">
    <citation type="submission" date="2014-03" db="EMBL/GenBank/DDBJ databases">
        <title>Genome sequence of Bordetella hinzii.</title>
        <authorList>
            <person name="Register K."/>
            <person name="Harvill E."/>
            <person name="Goodfield L.L."/>
            <person name="Ivanov Y.V."/>
            <person name="Meyer J.A."/>
            <person name="Muse S.J."/>
            <person name="Jacobs N."/>
            <person name="Bendor L."/>
            <person name="Smallridge W.E."/>
            <person name="Brinkac L.M."/>
            <person name="Sanka R."/>
            <person name="Kim M."/>
            <person name="Losada L."/>
        </authorList>
    </citation>
    <scope>NUCLEOTIDE SEQUENCE [LARGE SCALE GENOMIC DNA]</scope>
    <source>
        <strain evidence="14 15">OH87 BAL007II</strain>
    </source>
</reference>
<proteinExistence type="inferred from homology"/>
<dbReference type="InterPro" id="IPR036942">
    <property type="entry name" value="Beta-barrel_TonB_sf"/>
</dbReference>
<keyword evidence="4" id="KW-0410">Iron transport</keyword>
<comment type="subcellular location">
    <subcellularLocation>
        <location evidence="1 12">Cell outer membrane</location>
        <topology evidence="1 12">Multi-pass membrane protein</topology>
    </subcellularLocation>
</comment>
<comment type="caution">
    <text evidence="14">The sequence shown here is derived from an EMBL/GenBank/DDBJ whole genome shotgun (WGS) entry which is preliminary data.</text>
</comment>
<keyword evidence="11 12" id="KW-0998">Cell outer membrane</keyword>
<keyword evidence="10 12" id="KW-0472">Membrane</keyword>
<dbReference type="EMBL" id="JHEM01000010">
    <property type="protein sequence ID" value="KCB24852.1"/>
    <property type="molecule type" value="Genomic_DNA"/>
</dbReference>
<keyword evidence="5 12" id="KW-0812">Transmembrane</keyword>
<evidence type="ECO:0000256" key="8">
    <source>
        <dbReference type="ARBA" id="ARBA00023065"/>
    </source>
</evidence>
<keyword evidence="9" id="KW-0798">TonB box</keyword>
<dbReference type="PANTHER" id="PTHR32552">
    <property type="entry name" value="FERRICHROME IRON RECEPTOR-RELATED"/>
    <property type="match status" value="1"/>
</dbReference>
<keyword evidence="7" id="KW-0408">Iron</keyword>
<evidence type="ECO:0000313" key="15">
    <source>
        <dbReference type="Proteomes" id="UP000025748"/>
    </source>
</evidence>
<accession>A0ABR4R2B5</accession>
<protein>
    <submittedName>
        <fullName evidence="14">TonB-dependent receptor</fullName>
    </submittedName>
</protein>
<evidence type="ECO:0000256" key="1">
    <source>
        <dbReference type="ARBA" id="ARBA00004571"/>
    </source>
</evidence>
<keyword evidence="8" id="KW-0406">Ion transport</keyword>
<keyword evidence="2 12" id="KW-0813">Transport</keyword>
<comment type="similarity">
    <text evidence="12">Belongs to the TonB-dependent receptor family.</text>
</comment>
<evidence type="ECO:0000256" key="4">
    <source>
        <dbReference type="ARBA" id="ARBA00022496"/>
    </source>
</evidence>
<gene>
    <name evidence="14" type="ORF">L544_0927</name>
</gene>
<dbReference type="PANTHER" id="PTHR32552:SF68">
    <property type="entry name" value="FERRICHROME OUTER MEMBRANE TRANSPORTER_PHAGE RECEPTOR"/>
    <property type="match status" value="1"/>
</dbReference>
<name>A0ABR4R2B5_9BORD</name>
<evidence type="ECO:0000256" key="3">
    <source>
        <dbReference type="ARBA" id="ARBA00022452"/>
    </source>
</evidence>
<evidence type="ECO:0000256" key="12">
    <source>
        <dbReference type="PROSITE-ProRule" id="PRU01360"/>
    </source>
</evidence>